<evidence type="ECO:0000313" key="2">
    <source>
        <dbReference type="EMBL" id="KAJ2749879.1"/>
    </source>
</evidence>
<keyword evidence="1" id="KW-0732">Signal</keyword>
<dbReference type="PANTHER" id="PTHR19316:SF18">
    <property type="entry name" value="HSP70-BINDING PROTEIN 1"/>
    <property type="match status" value="1"/>
</dbReference>
<reference evidence="2" key="1">
    <citation type="submission" date="2022-07" db="EMBL/GenBank/DDBJ databases">
        <title>Phylogenomic reconstructions and comparative analyses of Kickxellomycotina fungi.</title>
        <authorList>
            <person name="Reynolds N.K."/>
            <person name="Stajich J.E."/>
            <person name="Barry K."/>
            <person name="Grigoriev I.V."/>
            <person name="Crous P."/>
            <person name="Smith M.E."/>
        </authorList>
    </citation>
    <scope>NUCLEOTIDE SEQUENCE</scope>
    <source>
        <strain evidence="2">BCRC 34297</strain>
    </source>
</reference>
<protein>
    <submittedName>
        <fullName evidence="2">Nucleotide exchange factor sil1</fullName>
    </submittedName>
</protein>
<name>A0A9W8GQ87_9FUNG</name>
<dbReference type="InterPro" id="IPR016024">
    <property type="entry name" value="ARM-type_fold"/>
</dbReference>
<accession>A0A9W8GQ87</accession>
<keyword evidence="3" id="KW-1185">Reference proteome</keyword>
<gene>
    <name evidence="2" type="primary">SIL1</name>
    <name evidence="2" type="ORF">GGI19_005421</name>
</gene>
<organism evidence="2 3">
    <name type="scientific">Coemansia pectinata</name>
    <dbReference type="NCBI Taxonomy" id="1052879"/>
    <lineage>
        <taxon>Eukaryota</taxon>
        <taxon>Fungi</taxon>
        <taxon>Fungi incertae sedis</taxon>
        <taxon>Zoopagomycota</taxon>
        <taxon>Kickxellomycotina</taxon>
        <taxon>Kickxellomycetes</taxon>
        <taxon>Kickxellales</taxon>
        <taxon>Kickxellaceae</taxon>
        <taxon>Coemansia</taxon>
    </lineage>
</organism>
<feature type="chain" id="PRO_5040739152" evidence="1">
    <location>
        <begin position="22"/>
        <end position="394"/>
    </location>
</feature>
<dbReference type="Gene3D" id="1.25.10.10">
    <property type="entry name" value="Leucine-rich Repeat Variant"/>
    <property type="match status" value="1"/>
</dbReference>
<proteinExistence type="predicted"/>
<dbReference type="GO" id="GO:0005783">
    <property type="term" value="C:endoplasmic reticulum"/>
    <property type="evidence" value="ECO:0007669"/>
    <property type="project" value="TreeGrafter"/>
</dbReference>
<dbReference type="AlphaFoldDB" id="A0A9W8GQ87"/>
<comment type="caution">
    <text evidence="2">The sequence shown here is derived from an EMBL/GenBank/DDBJ whole genome shotgun (WGS) entry which is preliminary data.</text>
</comment>
<evidence type="ECO:0000313" key="3">
    <source>
        <dbReference type="Proteomes" id="UP001140011"/>
    </source>
</evidence>
<dbReference type="Proteomes" id="UP001140011">
    <property type="component" value="Unassembled WGS sequence"/>
</dbReference>
<dbReference type="GO" id="GO:0000774">
    <property type="term" value="F:adenyl-nucleotide exchange factor activity"/>
    <property type="evidence" value="ECO:0007669"/>
    <property type="project" value="TreeGrafter"/>
</dbReference>
<dbReference type="SUPFAM" id="SSF48371">
    <property type="entry name" value="ARM repeat"/>
    <property type="match status" value="1"/>
</dbReference>
<dbReference type="PANTHER" id="PTHR19316">
    <property type="entry name" value="PROTEIN FOLDING REGULATOR"/>
    <property type="match status" value="1"/>
</dbReference>
<sequence length="394" mass="43507">MVRFSVYSRLAVVVLFAVAAATSDKRQSIDDNQVCTTDIEGHQVCYPRLFNATDEFQAVFPGQDLPPGLHVQINMANGERLAKLMAPEPNKDLALTVPESIPVDTPSDNSRQRGFGAGYKPAAAEGFQAHIDLVVELSTSTDRSRTDFLHNTLLAMEDLVHDTRYADELIHRSTGATSLLRLSDANTLWPANIRQLASVVLGTALQNNPEAQESLYVDGALPLFIDNVVRENDARALGKHIFALSALVRGNNRALAEFAGESLRNLRTLRVVGDRKVRDMAEVRVVRLVEDVLNSELHPDFLESAEDMKKVFAASANAWCSELADRLLRELAKPGAEYYERPVAYAHALQVLRSQYPDNCSVSNELQHLAQNKATQLGNDESAADYRQALSELI</sequence>
<feature type="signal peptide" evidence="1">
    <location>
        <begin position="1"/>
        <end position="21"/>
    </location>
</feature>
<evidence type="ECO:0000256" key="1">
    <source>
        <dbReference type="SAM" id="SignalP"/>
    </source>
</evidence>
<dbReference type="InterPro" id="IPR050693">
    <property type="entry name" value="Hsp70_NEF-Inhibitors"/>
</dbReference>
<dbReference type="InterPro" id="IPR011989">
    <property type="entry name" value="ARM-like"/>
</dbReference>
<dbReference type="EMBL" id="JANBUH010000681">
    <property type="protein sequence ID" value="KAJ2749879.1"/>
    <property type="molecule type" value="Genomic_DNA"/>
</dbReference>
<dbReference type="OrthoDB" id="448649at2759"/>